<keyword evidence="2" id="KW-1185">Reference proteome</keyword>
<evidence type="ECO:0000313" key="1">
    <source>
        <dbReference type="EMBL" id="KAH3751748.1"/>
    </source>
</evidence>
<organism evidence="1 2">
    <name type="scientific">Dreissena polymorpha</name>
    <name type="common">Zebra mussel</name>
    <name type="synonym">Mytilus polymorpha</name>
    <dbReference type="NCBI Taxonomy" id="45954"/>
    <lineage>
        <taxon>Eukaryota</taxon>
        <taxon>Metazoa</taxon>
        <taxon>Spiralia</taxon>
        <taxon>Lophotrochozoa</taxon>
        <taxon>Mollusca</taxon>
        <taxon>Bivalvia</taxon>
        <taxon>Autobranchia</taxon>
        <taxon>Heteroconchia</taxon>
        <taxon>Euheterodonta</taxon>
        <taxon>Imparidentia</taxon>
        <taxon>Neoheterodontei</taxon>
        <taxon>Myida</taxon>
        <taxon>Dreissenoidea</taxon>
        <taxon>Dreissenidae</taxon>
        <taxon>Dreissena</taxon>
    </lineage>
</organism>
<dbReference type="EMBL" id="JAIWYP010000010">
    <property type="protein sequence ID" value="KAH3751748.1"/>
    <property type="molecule type" value="Genomic_DNA"/>
</dbReference>
<sequence length="81" mass="8861">MLKLENHLVISVRHETEDKRDGSDKDGSEDEYDFVVFTRQIGDAHDPALDASSIVIEAVDLIEVAESIYVAVEGVAADEAT</sequence>
<reference evidence="1" key="2">
    <citation type="submission" date="2020-11" db="EMBL/GenBank/DDBJ databases">
        <authorList>
            <person name="McCartney M.A."/>
            <person name="Auch B."/>
            <person name="Kono T."/>
            <person name="Mallez S."/>
            <person name="Becker A."/>
            <person name="Gohl D.M."/>
            <person name="Silverstein K.A.T."/>
            <person name="Koren S."/>
            <person name="Bechman K.B."/>
            <person name="Herman A."/>
            <person name="Abrahante J.E."/>
            <person name="Garbe J."/>
        </authorList>
    </citation>
    <scope>NUCLEOTIDE SEQUENCE</scope>
    <source>
        <strain evidence="1">Duluth1</strain>
        <tissue evidence="1">Whole animal</tissue>
    </source>
</reference>
<gene>
    <name evidence="1" type="ORF">DPMN_186317</name>
</gene>
<dbReference type="Proteomes" id="UP000828390">
    <property type="component" value="Unassembled WGS sequence"/>
</dbReference>
<name>A0A9D4I989_DREPO</name>
<evidence type="ECO:0000313" key="2">
    <source>
        <dbReference type="Proteomes" id="UP000828390"/>
    </source>
</evidence>
<accession>A0A9D4I989</accession>
<dbReference type="AlphaFoldDB" id="A0A9D4I989"/>
<comment type="caution">
    <text evidence="1">The sequence shown here is derived from an EMBL/GenBank/DDBJ whole genome shotgun (WGS) entry which is preliminary data.</text>
</comment>
<proteinExistence type="predicted"/>
<reference evidence="1" key="1">
    <citation type="journal article" date="2019" name="bioRxiv">
        <title>The Genome of the Zebra Mussel, Dreissena polymorpha: A Resource for Invasive Species Research.</title>
        <authorList>
            <person name="McCartney M.A."/>
            <person name="Auch B."/>
            <person name="Kono T."/>
            <person name="Mallez S."/>
            <person name="Zhang Y."/>
            <person name="Obille A."/>
            <person name="Becker A."/>
            <person name="Abrahante J.E."/>
            <person name="Garbe J."/>
            <person name="Badalamenti J.P."/>
            <person name="Herman A."/>
            <person name="Mangelson H."/>
            <person name="Liachko I."/>
            <person name="Sullivan S."/>
            <person name="Sone E.D."/>
            <person name="Koren S."/>
            <person name="Silverstein K.A.T."/>
            <person name="Beckman K.B."/>
            <person name="Gohl D.M."/>
        </authorList>
    </citation>
    <scope>NUCLEOTIDE SEQUENCE</scope>
    <source>
        <strain evidence="1">Duluth1</strain>
        <tissue evidence="1">Whole animal</tissue>
    </source>
</reference>
<protein>
    <submittedName>
        <fullName evidence="1">Uncharacterized protein</fullName>
    </submittedName>
</protein>